<keyword evidence="2" id="KW-1185">Reference proteome</keyword>
<gene>
    <name evidence="1" type="ORF">ACFPJ6_03060</name>
</gene>
<proteinExistence type="predicted"/>
<comment type="caution">
    <text evidence="1">The sequence shown here is derived from an EMBL/GenBank/DDBJ whole genome shotgun (WGS) entry which is preliminary data.</text>
</comment>
<evidence type="ECO:0008006" key="3">
    <source>
        <dbReference type="Google" id="ProtNLM"/>
    </source>
</evidence>
<name>A0ABW0GIK8_9MICO</name>
<accession>A0ABW0GIK8</accession>
<dbReference type="EMBL" id="JBHSLD010000004">
    <property type="protein sequence ID" value="MFC5379763.1"/>
    <property type="molecule type" value="Genomic_DNA"/>
</dbReference>
<organism evidence="1 2">
    <name type="scientific">Aquipuribacter nitratireducens</name>
    <dbReference type="NCBI Taxonomy" id="650104"/>
    <lineage>
        <taxon>Bacteria</taxon>
        <taxon>Bacillati</taxon>
        <taxon>Actinomycetota</taxon>
        <taxon>Actinomycetes</taxon>
        <taxon>Micrococcales</taxon>
        <taxon>Intrasporangiaceae</taxon>
        <taxon>Aquipuribacter</taxon>
    </lineage>
</organism>
<reference evidence="2" key="1">
    <citation type="journal article" date="2019" name="Int. J. Syst. Evol. Microbiol.">
        <title>The Global Catalogue of Microorganisms (GCM) 10K type strain sequencing project: providing services to taxonomists for standard genome sequencing and annotation.</title>
        <authorList>
            <consortium name="The Broad Institute Genomics Platform"/>
            <consortium name="The Broad Institute Genome Sequencing Center for Infectious Disease"/>
            <person name="Wu L."/>
            <person name="Ma J."/>
        </authorList>
    </citation>
    <scope>NUCLEOTIDE SEQUENCE [LARGE SCALE GENOMIC DNA]</scope>
    <source>
        <strain evidence="2">CCUG 43114</strain>
    </source>
</reference>
<dbReference type="Proteomes" id="UP001596122">
    <property type="component" value="Unassembled WGS sequence"/>
</dbReference>
<sequence>MPTREARHHTVTGLLASRGATLLLLLAVVLVAVLAVRDGTARERTDSAATDAGRVDLAPVAALPVWPAPLGTPVAGLPDGLAVGPVDARGCRALLRDADGGLGAPVGWVVADRVAAVSLHRRGGSGEAVPLAGVLPAEALAALDTATAHASRDVVPVHRHDLRLLVTRDEVRDGRLTLVTSDLGAGHGPAWAELRRPSAGRCALDPATGRTIGTADDVPLADPGGWKDLRVDEPVPAAVARDLGEPEVRGSCTLLRPRPDGRYATGASVVLVADGVVRAVGLRAGGLAGVISVGDRPERLRATLPDAVGAAELRAMRDNGGVSVRLGPGRGVVVGVDRPTAVVPGVDSPAPGPELLVSSVLVGRECGSAA</sequence>
<dbReference type="RefSeq" id="WP_340268989.1">
    <property type="nucleotide sequence ID" value="NZ_JBBEOG010000003.1"/>
</dbReference>
<protein>
    <recommendedName>
        <fullName evidence="3">Phosphodiester glycosidase domain-containing protein</fullName>
    </recommendedName>
</protein>
<evidence type="ECO:0000313" key="2">
    <source>
        <dbReference type="Proteomes" id="UP001596122"/>
    </source>
</evidence>
<evidence type="ECO:0000313" key="1">
    <source>
        <dbReference type="EMBL" id="MFC5379763.1"/>
    </source>
</evidence>